<protein>
    <submittedName>
        <fullName evidence="2">Uncharacterized protein</fullName>
    </submittedName>
</protein>
<proteinExistence type="predicted"/>
<accession>A0ABZ0WRY5</accession>
<gene>
    <name evidence="2" type="ORF">U0042_10970</name>
</gene>
<evidence type="ECO:0000313" key="3">
    <source>
        <dbReference type="Proteomes" id="UP001325479"/>
    </source>
</evidence>
<dbReference type="RefSeq" id="WP_114810823.1">
    <property type="nucleotide sequence ID" value="NZ_CP139965.1"/>
</dbReference>
<dbReference type="Proteomes" id="UP001325479">
    <property type="component" value="Chromosome"/>
</dbReference>
<dbReference type="EMBL" id="CP139965">
    <property type="protein sequence ID" value="WQD80154.1"/>
    <property type="molecule type" value="Genomic_DNA"/>
</dbReference>
<keyword evidence="3" id="KW-1185">Reference proteome</keyword>
<evidence type="ECO:0000256" key="1">
    <source>
        <dbReference type="SAM" id="MobiDB-lite"/>
    </source>
</evidence>
<sequence length="359" mass="38505">MTVHHFDIEDAGQHGLVGAILLYNLRFWILHNRANDRHLHAGRTWTFNSAKAFAALFPYLSEDQIQRALKKLVESGVLMRRVGTEDRWDRTNWYAFVDEGKYLAGSREPVAADSAKLRNASRDIAASIPQDRAVDPAESRNLCTDVNADKKRRSASHEAPTRPDWFVEEQTAGDSSVPIDSSAAAKLAIALRAAGINCAVAHPKIQMLAEQGVSVETAVAAAEYATAAKEGEKVSLGYVVKVLESWAKSASTPTVAGAKAPAAKAKYGAWWLSDSTALSVANQVGVGSARAHESREAWHARISAAIDNGGTPSAPRAEPTPIPVQTPLDVSRTGASDASRVAIASVRDLLKTRVLGARA</sequence>
<evidence type="ECO:0000313" key="2">
    <source>
        <dbReference type="EMBL" id="WQD80154.1"/>
    </source>
</evidence>
<name>A0ABZ0WRY5_9BURK</name>
<feature type="region of interest" description="Disordered" evidence="1">
    <location>
        <begin position="306"/>
        <end position="333"/>
    </location>
</feature>
<feature type="region of interest" description="Disordered" evidence="1">
    <location>
        <begin position="128"/>
        <end position="170"/>
    </location>
</feature>
<reference evidence="2 3" key="1">
    <citation type="submission" date="2023-12" db="EMBL/GenBank/DDBJ databases">
        <title>Genome sequencing and assembly of bacterial species from a model synthetic community.</title>
        <authorList>
            <person name="Hogle S.L."/>
        </authorList>
    </citation>
    <scope>NUCLEOTIDE SEQUENCE [LARGE SCALE GENOMIC DNA]</scope>
    <source>
        <strain evidence="2 3">HAMBI 2494</strain>
    </source>
</reference>
<organism evidence="2 3">
    <name type="scientific">Paraburkholderia kururiensis</name>
    <dbReference type="NCBI Taxonomy" id="984307"/>
    <lineage>
        <taxon>Bacteria</taxon>
        <taxon>Pseudomonadati</taxon>
        <taxon>Pseudomonadota</taxon>
        <taxon>Betaproteobacteria</taxon>
        <taxon>Burkholderiales</taxon>
        <taxon>Burkholderiaceae</taxon>
        <taxon>Paraburkholderia</taxon>
    </lineage>
</organism>